<dbReference type="GO" id="GO:0000287">
    <property type="term" value="F:magnesium ion binding"/>
    <property type="evidence" value="ECO:0007669"/>
    <property type="project" value="UniProtKB-UniRule"/>
</dbReference>
<evidence type="ECO:0000313" key="18">
    <source>
        <dbReference type="EMBL" id="QIJ72501.1"/>
    </source>
</evidence>
<feature type="binding site" evidence="13">
    <location>
        <position position="463"/>
    </location>
    <ligand>
        <name>meso-2,6-diaminopimelate</name>
        <dbReference type="ChEBI" id="CHEBI:57791"/>
    </ligand>
</feature>
<organism evidence="18 19">
    <name type="scientific">Thermosulfuriphilus ammonigenes</name>
    <dbReference type="NCBI Taxonomy" id="1936021"/>
    <lineage>
        <taxon>Bacteria</taxon>
        <taxon>Pseudomonadati</taxon>
        <taxon>Thermodesulfobacteriota</taxon>
        <taxon>Thermodesulfobacteria</taxon>
        <taxon>Thermodesulfobacteriales</taxon>
        <taxon>Thermodesulfobacteriaceae</taxon>
        <taxon>Thermosulfuriphilus</taxon>
    </lineage>
</organism>
<dbReference type="GO" id="GO:0008765">
    <property type="term" value="F:UDP-N-acetylmuramoylalanyl-D-glutamate-2,6-diaminopimelate ligase activity"/>
    <property type="evidence" value="ECO:0007669"/>
    <property type="project" value="UniProtKB-UniRule"/>
</dbReference>
<comment type="catalytic activity">
    <reaction evidence="7 13">
        <text>UDP-N-acetyl-alpha-D-muramoyl-L-alanyl-D-glutamate + meso-2,6-diaminopimelate + ATP = UDP-N-acetyl-alpha-D-muramoyl-L-alanyl-gamma-D-glutamyl-meso-2,6-diaminopimelate + ADP + phosphate + H(+)</text>
        <dbReference type="Rhea" id="RHEA:23676"/>
        <dbReference type="ChEBI" id="CHEBI:15378"/>
        <dbReference type="ChEBI" id="CHEBI:30616"/>
        <dbReference type="ChEBI" id="CHEBI:43474"/>
        <dbReference type="ChEBI" id="CHEBI:57791"/>
        <dbReference type="ChEBI" id="CHEBI:83900"/>
        <dbReference type="ChEBI" id="CHEBI:83905"/>
        <dbReference type="ChEBI" id="CHEBI:456216"/>
        <dbReference type="EC" id="6.3.2.13"/>
    </reaction>
</comment>
<dbReference type="FunFam" id="3.90.190.20:FF:000006">
    <property type="entry name" value="UDP-N-acetylmuramoyl-L-alanyl-D-glutamate--2,6-diaminopimelate ligase"/>
    <property type="match status" value="1"/>
</dbReference>
<proteinExistence type="inferred from homology"/>
<dbReference type="InterPro" id="IPR035911">
    <property type="entry name" value="MurE/MurF_N"/>
</dbReference>
<dbReference type="Gene3D" id="3.40.1190.10">
    <property type="entry name" value="Mur-like, catalytic domain"/>
    <property type="match status" value="1"/>
</dbReference>
<dbReference type="GO" id="GO:0008360">
    <property type="term" value="P:regulation of cell shape"/>
    <property type="evidence" value="ECO:0007669"/>
    <property type="project" value="UniProtKB-KW"/>
</dbReference>
<protein>
    <recommendedName>
        <fullName evidence="9 13">UDP-N-acetylmuramoyl-L-alanyl-D-glutamate--2,6-diaminopimelate ligase</fullName>
        <ecNumber evidence="8 13">6.3.2.13</ecNumber>
    </recommendedName>
    <alternativeName>
        <fullName evidence="10 13">Meso-A2pm-adding enzyme</fullName>
    </alternativeName>
    <alternativeName>
        <fullName evidence="11 13">Meso-diaminopimelate-adding enzyme</fullName>
    </alternativeName>
    <alternativeName>
        <fullName evidence="12 13">UDP-MurNAc-L-Ala-D-Glu:meso-diaminopimelate ligase</fullName>
    </alternativeName>
    <alternativeName>
        <fullName evidence="13">UDP-MurNAc-tripeptide synthetase</fullName>
    </alternativeName>
    <alternativeName>
        <fullName evidence="13">UDP-N-acetylmuramyl-tripeptide synthetase</fullName>
    </alternativeName>
</protein>
<feature type="binding site" evidence="13">
    <location>
        <position position="161"/>
    </location>
    <ligand>
        <name>UDP-N-acetyl-alpha-D-muramoyl-L-alanyl-D-glutamate</name>
        <dbReference type="ChEBI" id="CHEBI:83900"/>
    </ligand>
</feature>
<keyword evidence="13" id="KW-0963">Cytoplasm</keyword>
<dbReference type="InterPro" id="IPR004101">
    <property type="entry name" value="Mur_ligase_C"/>
</dbReference>
<keyword evidence="2 13" id="KW-0132">Cell division</keyword>
<dbReference type="NCBIfam" id="NF001124">
    <property type="entry name" value="PRK00139.1-2"/>
    <property type="match status" value="1"/>
</dbReference>
<dbReference type="KEGG" id="tav:G4V39_09555"/>
<evidence type="ECO:0000256" key="9">
    <source>
        <dbReference type="ARBA" id="ARBA00072883"/>
    </source>
</evidence>
<evidence type="ECO:0000256" key="7">
    <source>
        <dbReference type="ARBA" id="ARBA00050251"/>
    </source>
</evidence>
<dbReference type="InterPro" id="IPR036565">
    <property type="entry name" value="Mur-like_cat_sf"/>
</dbReference>
<dbReference type="SUPFAM" id="SSF53244">
    <property type="entry name" value="MurD-like peptide ligases, peptide-binding domain"/>
    <property type="match status" value="1"/>
</dbReference>
<feature type="binding site" evidence="13">
    <location>
        <position position="189"/>
    </location>
    <ligand>
        <name>UDP-N-acetyl-alpha-D-muramoyl-L-alanyl-D-glutamate</name>
        <dbReference type="ChEBI" id="CHEBI:83900"/>
    </ligand>
</feature>
<comment type="subcellular location">
    <subcellularLocation>
        <location evidence="13 14">Cytoplasm</location>
    </subcellularLocation>
</comment>
<keyword evidence="13" id="KW-0547">Nucleotide-binding</keyword>
<dbReference type="Pfam" id="PF01225">
    <property type="entry name" value="Mur_ligase"/>
    <property type="match status" value="1"/>
</dbReference>
<keyword evidence="4 13" id="KW-0573">Peptidoglycan synthesis</keyword>
<evidence type="ECO:0000259" key="17">
    <source>
        <dbReference type="Pfam" id="PF08245"/>
    </source>
</evidence>
<dbReference type="SUPFAM" id="SSF53623">
    <property type="entry name" value="MurD-like peptide ligases, catalytic domain"/>
    <property type="match status" value="1"/>
</dbReference>
<dbReference type="PANTHER" id="PTHR23135">
    <property type="entry name" value="MUR LIGASE FAMILY MEMBER"/>
    <property type="match status" value="1"/>
</dbReference>
<keyword evidence="13" id="KW-0460">Magnesium</keyword>
<dbReference type="InterPro" id="IPR000713">
    <property type="entry name" value="Mur_ligase_N"/>
</dbReference>
<evidence type="ECO:0000256" key="14">
    <source>
        <dbReference type="RuleBase" id="RU004135"/>
    </source>
</evidence>
<dbReference type="AlphaFoldDB" id="A0A6G7PYA3"/>
<evidence type="ECO:0000313" key="19">
    <source>
        <dbReference type="Proteomes" id="UP000502179"/>
    </source>
</evidence>
<sequence length="505" mass="54948">MRDYSRPTRLKSLKDLVRGLPQARVLRPEVMVSAITDDSRKVVPGALFVAIPGRRVDGHRFVKQALDKGAVALAVAEGRLLEQHIPAGILLPDTRQALGYLAASFYDHPSEYLTLVAVTGTNGKTTLTYLLEQIFSEAGFACGVIGTIEYRGRGFRDVATQTTPGAIELQRLLATFKERGVKFVALEASSHGLEQGRLNGTRVSAAIFTNLSRDHLDYHGHFEAYYAAKKRLFLEHLAGPALINLDDPYGQRLAKELSGPVITFGLQNGDIRGRILKADLSGTHLEIRGAFGKLLLTSPLVGAFQAENLLAAFACGLSLGLEPEVIADALSRASGPPGRLEAIKNPFGFSVLVDYAHTPEALSRVLETLRQMTPGRLLVVFGCGGDRDQGKRPLMGQVAGEKADLVFLTSDNPRSEPPDQILEEIKRGLKRTETPYHLIVSRQEAIYLAINEAEPGDCVLIAGKGHETYQEIAGKRRPFDDRKVARAALAFRAMGQEALKEVAGI</sequence>
<feature type="modified residue" description="N6-carboxylysine" evidence="13">
    <location>
        <position position="229"/>
    </location>
</feature>
<dbReference type="GO" id="GO:0071555">
    <property type="term" value="P:cell wall organization"/>
    <property type="evidence" value="ECO:0007669"/>
    <property type="project" value="UniProtKB-KW"/>
</dbReference>
<feature type="domain" description="Mur ligase C-terminal" evidence="16">
    <location>
        <begin position="338"/>
        <end position="465"/>
    </location>
</feature>
<feature type="binding site" evidence="13">
    <location>
        <begin position="411"/>
        <end position="414"/>
    </location>
    <ligand>
        <name>meso-2,6-diaminopimelate</name>
        <dbReference type="ChEBI" id="CHEBI:57791"/>
    </ligand>
</feature>
<gene>
    <name evidence="13" type="primary">murE</name>
    <name evidence="18" type="ORF">G4V39_09555</name>
</gene>
<dbReference type="SUPFAM" id="SSF63418">
    <property type="entry name" value="MurE/MurF N-terminal domain"/>
    <property type="match status" value="1"/>
</dbReference>
<feature type="binding site" evidence="13">
    <location>
        <position position="467"/>
    </location>
    <ligand>
        <name>meso-2,6-diaminopimelate</name>
        <dbReference type="ChEBI" id="CHEBI:57791"/>
    </ligand>
</feature>
<evidence type="ECO:0000259" key="15">
    <source>
        <dbReference type="Pfam" id="PF01225"/>
    </source>
</evidence>
<dbReference type="Gene3D" id="3.40.1390.10">
    <property type="entry name" value="MurE/MurF, N-terminal domain"/>
    <property type="match status" value="1"/>
</dbReference>
<accession>A0A6G7PYA3</accession>
<feature type="domain" description="Mur ligase central" evidence="17">
    <location>
        <begin position="118"/>
        <end position="315"/>
    </location>
</feature>
<comment type="cofactor">
    <cofactor evidence="13">
        <name>Mg(2+)</name>
        <dbReference type="ChEBI" id="CHEBI:18420"/>
    </cofactor>
</comment>
<evidence type="ECO:0000256" key="3">
    <source>
        <dbReference type="ARBA" id="ARBA00022960"/>
    </source>
</evidence>
<dbReference type="HAMAP" id="MF_00208">
    <property type="entry name" value="MurE"/>
    <property type="match status" value="1"/>
</dbReference>
<evidence type="ECO:0000259" key="16">
    <source>
        <dbReference type="Pfam" id="PF02875"/>
    </source>
</evidence>
<name>A0A6G7PYA3_9BACT</name>
<feature type="domain" description="Mur ligase N-terminal catalytic" evidence="15">
    <location>
        <begin position="33"/>
        <end position="106"/>
    </location>
</feature>
<evidence type="ECO:0000256" key="4">
    <source>
        <dbReference type="ARBA" id="ARBA00022984"/>
    </source>
</evidence>
<reference evidence="18 19" key="1">
    <citation type="submission" date="2020-02" db="EMBL/GenBank/DDBJ databases">
        <title>Genome analysis of Thermosulfuriphilus ammonigenes ST65T, an anaerobic thermophilic chemolithoautotrophic bacterium isolated from a deep-sea hydrothermal vent.</title>
        <authorList>
            <person name="Slobodkina G."/>
            <person name="Allioux M."/>
            <person name="Merkel A."/>
            <person name="Alain K."/>
            <person name="Jebbar M."/>
            <person name="Slobodkin A."/>
        </authorList>
    </citation>
    <scope>NUCLEOTIDE SEQUENCE [LARGE SCALE GENOMIC DNA]</scope>
    <source>
        <strain evidence="18 19">ST65</strain>
    </source>
</reference>
<dbReference type="Gene3D" id="3.90.190.20">
    <property type="entry name" value="Mur ligase, C-terminal domain"/>
    <property type="match status" value="1"/>
</dbReference>
<dbReference type="EMBL" id="CP048877">
    <property type="protein sequence ID" value="QIJ72501.1"/>
    <property type="molecule type" value="Genomic_DNA"/>
</dbReference>
<dbReference type="GO" id="GO:0009252">
    <property type="term" value="P:peptidoglycan biosynthetic process"/>
    <property type="evidence" value="ECO:0007669"/>
    <property type="project" value="UniProtKB-UniRule"/>
</dbReference>
<keyword evidence="13 18" id="KW-0436">Ligase</keyword>
<feature type="binding site" evidence="13">
    <location>
        <position position="195"/>
    </location>
    <ligand>
        <name>UDP-N-acetyl-alpha-D-muramoyl-L-alanyl-D-glutamate</name>
        <dbReference type="ChEBI" id="CHEBI:83900"/>
    </ligand>
</feature>
<comment type="similarity">
    <text evidence="1 13">Belongs to the MurCDEF family. MurE subfamily.</text>
</comment>
<feature type="binding site" evidence="13">
    <location>
        <begin position="162"/>
        <end position="163"/>
    </location>
    <ligand>
        <name>UDP-N-acetyl-alpha-D-muramoyl-L-alanyl-D-glutamate</name>
        <dbReference type="ChEBI" id="CHEBI:83900"/>
    </ligand>
</feature>
<feature type="binding site" evidence="13">
    <location>
        <position position="387"/>
    </location>
    <ligand>
        <name>meso-2,6-diaminopimelate</name>
        <dbReference type="ChEBI" id="CHEBI:57791"/>
    </ligand>
</feature>
<evidence type="ECO:0000256" key="2">
    <source>
        <dbReference type="ARBA" id="ARBA00022618"/>
    </source>
</evidence>
<feature type="binding site" evidence="13">
    <location>
        <position position="197"/>
    </location>
    <ligand>
        <name>UDP-N-acetyl-alpha-D-muramoyl-L-alanyl-D-glutamate</name>
        <dbReference type="ChEBI" id="CHEBI:83900"/>
    </ligand>
</feature>
<dbReference type="InterPro" id="IPR036615">
    <property type="entry name" value="Mur_ligase_C_dom_sf"/>
</dbReference>
<evidence type="ECO:0000256" key="1">
    <source>
        <dbReference type="ARBA" id="ARBA00005898"/>
    </source>
</evidence>
<dbReference type="Proteomes" id="UP000502179">
    <property type="component" value="Chromosome"/>
</dbReference>
<keyword evidence="13" id="KW-0067">ATP-binding</keyword>
<evidence type="ECO:0000256" key="10">
    <source>
        <dbReference type="ARBA" id="ARBA00075482"/>
    </source>
</evidence>
<dbReference type="NCBIfam" id="NF001126">
    <property type="entry name" value="PRK00139.1-4"/>
    <property type="match status" value="1"/>
</dbReference>
<comment type="PTM">
    <text evidence="13">Carboxylation is probably crucial for Mg(2+) binding and, consequently, for the gamma-phosphate positioning of ATP.</text>
</comment>
<comment type="function">
    <text evidence="13">Catalyzes the addition of meso-diaminopimelic acid to the nucleotide precursor UDP-N-acetylmuramoyl-L-alanyl-D-glutamate (UMAG) in the biosynthesis of bacterial cell-wall peptidoglycan.</text>
</comment>
<dbReference type="InterPro" id="IPR005761">
    <property type="entry name" value="UDP-N-AcMur-Glu-dNH2Pim_ligase"/>
</dbReference>
<comment type="caution">
    <text evidence="13">Lacks conserved residue(s) required for the propagation of feature annotation.</text>
</comment>
<keyword evidence="19" id="KW-1185">Reference proteome</keyword>
<dbReference type="PANTHER" id="PTHR23135:SF4">
    <property type="entry name" value="UDP-N-ACETYLMURAMOYL-L-ALANYL-D-GLUTAMATE--2,6-DIAMINOPIMELATE LIGASE MURE HOMOLOG, CHLOROPLASTIC"/>
    <property type="match status" value="1"/>
</dbReference>
<keyword evidence="5 13" id="KW-0131">Cell cycle</keyword>
<evidence type="ECO:0000256" key="11">
    <source>
        <dbReference type="ARBA" id="ARBA00076158"/>
    </source>
</evidence>
<evidence type="ECO:0000256" key="5">
    <source>
        <dbReference type="ARBA" id="ARBA00023306"/>
    </source>
</evidence>
<dbReference type="EC" id="6.3.2.13" evidence="8 13"/>
<dbReference type="GO" id="GO:0005524">
    <property type="term" value="F:ATP binding"/>
    <property type="evidence" value="ECO:0007669"/>
    <property type="project" value="UniProtKB-UniRule"/>
</dbReference>
<evidence type="ECO:0000256" key="12">
    <source>
        <dbReference type="ARBA" id="ARBA00081560"/>
    </source>
</evidence>
<dbReference type="NCBIfam" id="TIGR01085">
    <property type="entry name" value="murE"/>
    <property type="match status" value="1"/>
</dbReference>
<keyword evidence="6 13" id="KW-0961">Cell wall biogenesis/degradation</keyword>
<dbReference type="UniPathway" id="UPA00219"/>
<dbReference type="InterPro" id="IPR013221">
    <property type="entry name" value="Mur_ligase_cen"/>
</dbReference>
<evidence type="ECO:0000256" key="13">
    <source>
        <dbReference type="HAMAP-Rule" id="MF_00208"/>
    </source>
</evidence>
<dbReference type="Pfam" id="PF08245">
    <property type="entry name" value="Mur_ligase_M"/>
    <property type="match status" value="1"/>
</dbReference>
<keyword evidence="3 13" id="KW-0133">Cell shape</keyword>
<dbReference type="GO" id="GO:0051301">
    <property type="term" value="P:cell division"/>
    <property type="evidence" value="ECO:0007669"/>
    <property type="project" value="UniProtKB-KW"/>
</dbReference>
<dbReference type="RefSeq" id="WP_166032718.1">
    <property type="nucleotide sequence ID" value="NZ_CP048877.1"/>
</dbReference>
<evidence type="ECO:0000256" key="6">
    <source>
        <dbReference type="ARBA" id="ARBA00023316"/>
    </source>
</evidence>
<evidence type="ECO:0000256" key="8">
    <source>
        <dbReference type="ARBA" id="ARBA00066633"/>
    </source>
</evidence>
<feature type="binding site" evidence="13">
    <location>
        <begin position="120"/>
        <end position="126"/>
    </location>
    <ligand>
        <name>ATP</name>
        <dbReference type="ChEBI" id="CHEBI:30616"/>
    </ligand>
</feature>
<feature type="short sequence motif" description="Meso-diaminopimelate recognition motif" evidence="13">
    <location>
        <begin position="411"/>
        <end position="414"/>
    </location>
</feature>
<feature type="binding site" evidence="13">
    <location>
        <position position="39"/>
    </location>
    <ligand>
        <name>UDP-N-acetyl-alpha-D-muramoyl-L-alanyl-D-glutamate</name>
        <dbReference type="ChEBI" id="CHEBI:83900"/>
    </ligand>
</feature>
<dbReference type="GO" id="GO:0005737">
    <property type="term" value="C:cytoplasm"/>
    <property type="evidence" value="ECO:0007669"/>
    <property type="project" value="UniProtKB-SubCell"/>
</dbReference>
<comment type="pathway">
    <text evidence="13 14">Cell wall biogenesis; peptidoglycan biosynthesis.</text>
</comment>
<dbReference type="Pfam" id="PF02875">
    <property type="entry name" value="Mur_ligase_C"/>
    <property type="match status" value="1"/>
</dbReference>